<dbReference type="Proteomes" id="UP000238375">
    <property type="component" value="Unassembled WGS sequence"/>
</dbReference>
<accession>A0A2T0TB97</accession>
<reference evidence="1 2" key="1">
    <citation type="submission" date="2018-03" db="EMBL/GenBank/DDBJ databases">
        <title>Genomic Encyclopedia of Archaeal and Bacterial Type Strains, Phase II (KMG-II): from individual species to whole genera.</title>
        <authorList>
            <person name="Goeker M."/>
        </authorList>
    </citation>
    <scope>NUCLEOTIDE SEQUENCE [LARGE SCALE GENOMIC DNA]</scope>
    <source>
        <strain evidence="1 2">DSM 28354</strain>
    </source>
</reference>
<dbReference type="AlphaFoldDB" id="A0A2T0TB97"/>
<evidence type="ECO:0000313" key="1">
    <source>
        <dbReference type="EMBL" id="PRY42919.1"/>
    </source>
</evidence>
<dbReference type="EMBL" id="PVTE01000004">
    <property type="protein sequence ID" value="PRY42919.1"/>
    <property type="molecule type" value="Genomic_DNA"/>
</dbReference>
<protein>
    <submittedName>
        <fullName evidence="1">Uncharacterized protein</fullName>
    </submittedName>
</protein>
<evidence type="ECO:0000313" key="2">
    <source>
        <dbReference type="Proteomes" id="UP000238375"/>
    </source>
</evidence>
<keyword evidence="2" id="KW-1185">Reference proteome</keyword>
<proteinExistence type="predicted"/>
<sequence length="263" mass="30241">MTVLSPFVCRGQTPYTYISRIPQRTDAYFQTFTYLGEQRELLTVSTFLTDSTLYRIDTYRIAGPPYAQRIPLDDRLVVLREGPTKVMYPNGQVYLSCLYRVNQLDGPFLLYYNDGTLKRRELYKNGSLRQSHCYTPQGTEQPCSALYQPIMFNGSYKVLQRYLEKNIQPVLDRTGAVDAQVQLTINEVGQLTNIEVNSYSKANDEDLITSIRTVIQAIPQQVPNQQNWQPATMDGVPLTEVQRFFITKRKGFTYVNMPLSTPN</sequence>
<comment type="caution">
    <text evidence="1">The sequence shown here is derived from an EMBL/GenBank/DDBJ whole genome shotgun (WGS) entry which is preliminary data.</text>
</comment>
<dbReference type="Gene3D" id="2.20.110.10">
    <property type="entry name" value="Histone H3 K4-specific methyltransferase SET7/9 N-terminal domain"/>
    <property type="match status" value="1"/>
</dbReference>
<organism evidence="1 2">
    <name type="scientific">Spirosoma oryzae</name>
    <dbReference type="NCBI Taxonomy" id="1469603"/>
    <lineage>
        <taxon>Bacteria</taxon>
        <taxon>Pseudomonadati</taxon>
        <taxon>Bacteroidota</taxon>
        <taxon>Cytophagia</taxon>
        <taxon>Cytophagales</taxon>
        <taxon>Cytophagaceae</taxon>
        <taxon>Spirosoma</taxon>
    </lineage>
</organism>
<dbReference type="SUPFAM" id="SSF82185">
    <property type="entry name" value="Histone H3 K4-specific methyltransferase SET7/9 N-terminal domain"/>
    <property type="match status" value="1"/>
</dbReference>
<gene>
    <name evidence="1" type="ORF">CLV58_10448</name>
</gene>
<name>A0A2T0TB97_9BACT</name>